<name>A0ABT1FBE7_9GAMM</name>
<keyword evidence="3" id="KW-1185">Reference proteome</keyword>
<gene>
    <name evidence="2" type="ORF">NC595_04695</name>
</gene>
<evidence type="ECO:0000259" key="1">
    <source>
        <dbReference type="Pfam" id="PF12146"/>
    </source>
</evidence>
<keyword evidence="2" id="KW-0378">Hydrolase</keyword>
<evidence type="ECO:0000313" key="3">
    <source>
        <dbReference type="Proteomes" id="UP001204615"/>
    </source>
</evidence>
<dbReference type="RefSeq" id="WP_253565108.1">
    <property type="nucleotide sequence ID" value="NZ_JAMZEK010000001.1"/>
</dbReference>
<sequence>MSGELVKEIPGNFGPQGSLFGITAEPAYPPSTAVLLCPPLGQELIRSHRLYRQLAHMLVRRGLVVMRFDYYGSGDSCGDTDQTTLTRCVEDTLTAAGELRQRTRCRRLIAFGARLGASIALQAHDRQPFDALMVCDPILDGPAHRAQLEALHAGMLADTRRFVRPRTAAEGAGQWLGFPHGEQLGEELAAMHLSVPPAALLLDSANAFPRAGNIVALDEPLGWDDLDRLEVAIQSHELISRVQQHMETLQ</sequence>
<dbReference type="EMBL" id="JAMZEK010000001">
    <property type="protein sequence ID" value="MCP1373353.1"/>
    <property type="molecule type" value="Genomic_DNA"/>
</dbReference>
<dbReference type="Pfam" id="PF12146">
    <property type="entry name" value="Hydrolase_4"/>
    <property type="match status" value="1"/>
</dbReference>
<accession>A0ABT1FBE7</accession>
<dbReference type="InterPro" id="IPR022742">
    <property type="entry name" value="Hydrolase_4"/>
</dbReference>
<comment type="caution">
    <text evidence="2">The sequence shown here is derived from an EMBL/GenBank/DDBJ whole genome shotgun (WGS) entry which is preliminary data.</text>
</comment>
<dbReference type="InterPro" id="IPR029058">
    <property type="entry name" value="AB_hydrolase_fold"/>
</dbReference>
<reference evidence="2 3" key="1">
    <citation type="submission" date="2022-06" db="EMBL/GenBank/DDBJ databases">
        <title>Dyella sp. Sa strain:Sa Genome sequencing.</title>
        <authorList>
            <person name="Park S."/>
        </authorList>
    </citation>
    <scope>NUCLEOTIDE SEQUENCE [LARGE SCALE GENOMIC DNA]</scope>
    <source>
        <strain evidence="2 3">Sa</strain>
    </source>
</reference>
<evidence type="ECO:0000313" key="2">
    <source>
        <dbReference type="EMBL" id="MCP1373353.1"/>
    </source>
</evidence>
<feature type="domain" description="Serine aminopeptidase S33" evidence="1">
    <location>
        <begin position="48"/>
        <end position="144"/>
    </location>
</feature>
<dbReference type="GO" id="GO:0016787">
    <property type="term" value="F:hydrolase activity"/>
    <property type="evidence" value="ECO:0007669"/>
    <property type="project" value="UniProtKB-KW"/>
</dbReference>
<proteinExistence type="predicted"/>
<protein>
    <submittedName>
        <fullName evidence="2">Alpha/beta hydrolase</fullName>
    </submittedName>
</protein>
<organism evidence="2 3">
    <name type="scientific">Dyella lutea</name>
    <dbReference type="NCBI Taxonomy" id="2950441"/>
    <lineage>
        <taxon>Bacteria</taxon>
        <taxon>Pseudomonadati</taxon>
        <taxon>Pseudomonadota</taxon>
        <taxon>Gammaproteobacteria</taxon>
        <taxon>Lysobacterales</taxon>
        <taxon>Rhodanobacteraceae</taxon>
        <taxon>Dyella</taxon>
    </lineage>
</organism>
<dbReference type="Gene3D" id="3.40.50.1820">
    <property type="entry name" value="alpha/beta hydrolase"/>
    <property type="match status" value="1"/>
</dbReference>
<dbReference type="SUPFAM" id="SSF53474">
    <property type="entry name" value="alpha/beta-Hydrolases"/>
    <property type="match status" value="1"/>
</dbReference>
<dbReference type="Proteomes" id="UP001204615">
    <property type="component" value="Unassembled WGS sequence"/>
</dbReference>